<dbReference type="Proteomes" id="UP000024635">
    <property type="component" value="Unassembled WGS sequence"/>
</dbReference>
<comment type="caution">
    <text evidence="1">The sequence shown here is derived from an EMBL/GenBank/DDBJ whole genome shotgun (WGS) entry which is preliminary data.</text>
</comment>
<protein>
    <submittedName>
        <fullName evidence="1">Uncharacterized protein</fullName>
    </submittedName>
</protein>
<organism evidence="1 2">
    <name type="scientific">Ancylostoma ceylanicum</name>
    <dbReference type="NCBI Taxonomy" id="53326"/>
    <lineage>
        <taxon>Eukaryota</taxon>
        <taxon>Metazoa</taxon>
        <taxon>Ecdysozoa</taxon>
        <taxon>Nematoda</taxon>
        <taxon>Chromadorea</taxon>
        <taxon>Rhabditida</taxon>
        <taxon>Rhabditina</taxon>
        <taxon>Rhabditomorpha</taxon>
        <taxon>Strongyloidea</taxon>
        <taxon>Ancylostomatidae</taxon>
        <taxon>Ancylostomatinae</taxon>
        <taxon>Ancylostoma</taxon>
    </lineage>
</organism>
<evidence type="ECO:0000313" key="1">
    <source>
        <dbReference type="EMBL" id="EYB94436.1"/>
    </source>
</evidence>
<gene>
    <name evidence="1" type="primary">Acey_s0171.g290</name>
    <name evidence="1" type="ORF">Y032_0171g290</name>
</gene>
<sequence length="88" mass="9969">MLSITLSSVGSPHPGQVPLALTSSRMYSAQSCSRGFVKFRGTQWCQSRCHISFYGLFLSPSQANTKERERTYWCLERSGHARLITHVF</sequence>
<name>A0A016SVM3_9BILA</name>
<proteinExistence type="predicted"/>
<keyword evidence="2" id="KW-1185">Reference proteome</keyword>
<reference evidence="2" key="1">
    <citation type="journal article" date="2015" name="Nat. Genet.">
        <title>The genome and transcriptome of the zoonotic hookworm Ancylostoma ceylanicum identify infection-specific gene families.</title>
        <authorList>
            <person name="Schwarz E.M."/>
            <person name="Hu Y."/>
            <person name="Antoshechkin I."/>
            <person name="Miller M.M."/>
            <person name="Sternberg P.W."/>
            <person name="Aroian R.V."/>
        </authorList>
    </citation>
    <scope>NUCLEOTIDE SEQUENCE</scope>
    <source>
        <strain evidence="2">HY135</strain>
    </source>
</reference>
<accession>A0A016SVM3</accession>
<dbReference type="AlphaFoldDB" id="A0A016SVM3"/>
<evidence type="ECO:0000313" key="2">
    <source>
        <dbReference type="Proteomes" id="UP000024635"/>
    </source>
</evidence>
<dbReference type="EMBL" id="JARK01001507">
    <property type="protein sequence ID" value="EYB94436.1"/>
    <property type="molecule type" value="Genomic_DNA"/>
</dbReference>